<protein>
    <submittedName>
        <fullName evidence="2">Uncharacterized protein</fullName>
    </submittedName>
</protein>
<evidence type="ECO:0000256" key="1">
    <source>
        <dbReference type="SAM" id="MobiDB-lite"/>
    </source>
</evidence>
<organism evidence="2">
    <name type="scientific">Pyricularia oryzae (strain Y34)</name>
    <name type="common">Rice blast fungus</name>
    <name type="synonym">Magnaporthe oryzae</name>
    <dbReference type="NCBI Taxonomy" id="1143189"/>
    <lineage>
        <taxon>Eukaryota</taxon>
        <taxon>Fungi</taxon>
        <taxon>Dikarya</taxon>
        <taxon>Ascomycota</taxon>
        <taxon>Pezizomycotina</taxon>
        <taxon>Sordariomycetes</taxon>
        <taxon>Sordariomycetidae</taxon>
        <taxon>Magnaporthales</taxon>
        <taxon>Pyriculariaceae</taxon>
        <taxon>Pyricularia</taxon>
    </lineage>
</organism>
<dbReference type="Proteomes" id="UP000011086">
    <property type="component" value="Unassembled WGS sequence"/>
</dbReference>
<accession>A0AA97NVV9</accession>
<dbReference type="EMBL" id="JH793781">
    <property type="protein sequence ID" value="ELQ37285.1"/>
    <property type="molecule type" value="Genomic_DNA"/>
</dbReference>
<proteinExistence type="predicted"/>
<dbReference type="AlphaFoldDB" id="A0AA97NVV9"/>
<sequence>MTAAVGTQSHRAENHPTGLDMATAQFDKVDKDGRDDGTGKIPDLRLCSGYYCPYSEVRLEQEPRLIAAGGVIYVPRDLVVKTITRLDSLTLGLKLGLLP</sequence>
<reference evidence="2" key="1">
    <citation type="journal article" date="2012" name="PLoS Genet.">
        <title>Comparative analysis of the genomes of two field isolates of the rice blast fungus Magnaporthe oryzae.</title>
        <authorList>
            <person name="Xue M."/>
            <person name="Yang J."/>
            <person name="Li Z."/>
            <person name="Hu S."/>
            <person name="Yao N."/>
            <person name="Dean R.A."/>
            <person name="Zhao W."/>
            <person name="Shen M."/>
            <person name="Zhang H."/>
            <person name="Li C."/>
            <person name="Liu L."/>
            <person name="Cao L."/>
            <person name="Xu X."/>
            <person name="Xing Y."/>
            <person name="Hsiang T."/>
            <person name="Zhang Z."/>
            <person name="Xu J.R."/>
            <person name="Peng Y.L."/>
        </authorList>
    </citation>
    <scope>NUCLEOTIDE SEQUENCE</scope>
    <source>
        <strain evidence="2">Y34</strain>
    </source>
</reference>
<name>A0AA97NVV9_PYRO3</name>
<evidence type="ECO:0000313" key="2">
    <source>
        <dbReference type="EMBL" id="ELQ37285.1"/>
    </source>
</evidence>
<gene>
    <name evidence="2" type="ORF">OOU_Y34scaffold00608g52</name>
</gene>
<feature type="region of interest" description="Disordered" evidence="1">
    <location>
        <begin position="1"/>
        <end position="22"/>
    </location>
</feature>